<accession>W4V9D9</accession>
<dbReference type="GO" id="GO:0006811">
    <property type="term" value="P:monoatomic ion transport"/>
    <property type="evidence" value="ECO:0007669"/>
    <property type="project" value="UniProtKB-KW"/>
</dbReference>
<evidence type="ECO:0000313" key="6">
    <source>
        <dbReference type="EMBL" id="GAE89364.1"/>
    </source>
</evidence>
<dbReference type="Gene3D" id="3.40.50.300">
    <property type="entry name" value="P-loop containing nucleotide triphosphate hydrolases"/>
    <property type="match status" value="1"/>
</dbReference>
<evidence type="ECO:0000256" key="4">
    <source>
        <dbReference type="ARBA" id="ARBA00023065"/>
    </source>
</evidence>
<protein>
    <submittedName>
        <fullName evidence="6">Vitamin B12 ABC transporter</fullName>
    </submittedName>
</protein>
<evidence type="ECO:0000256" key="5">
    <source>
        <dbReference type="ARBA" id="ARBA00023136"/>
    </source>
</evidence>
<gene>
    <name evidence="6" type="ORF">JCM21531_2883</name>
</gene>
<dbReference type="PANTHER" id="PTHR42771">
    <property type="entry name" value="IRON(3+)-HYDROXAMATE IMPORT ATP-BINDING PROTEIN FHUC"/>
    <property type="match status" value="1"/>
</dbReference>
<evidence type="ECO:0000313" key="7">
    <source>
        <dbReference type="Proteomes" id="UP000019109"/>
    </source>
</evidence>
<comment type="subcellular location">
    <subcellularLocation>
        <location evidence="1">Cell membrane</location>
        <topology evidence="1">Peripheral membrane protein</topology>
    </subcellularLocation>
</comment>
<dbReference type="AlphaFoldDB" id="W4V9D9"/>
<comment type="caution">
    <text evidence="6">The sequence shown here is derived from an EMBL/GenBank/DDBJ whole genome shotgun (WGS) entry which is preliminary data.</text>
</comment>
<dbReference type="InterPro" id="IPR027417">
    <property type="entry name" value="P-loop_NTPase"/>
</dbReference>
<keyword evidence="3" id="KW-1003">Cell membrane</keyword>
<keyword evidence="7" id="KW-1185">Reference proteome</keyword>
<proteinExistence type="predicted"/>
<dbReference type="STRING" id="1294263.JCM21531_2883"/>
<name>W4V9D9_9FIRM</name>
<evidence type="ECO:0000256" key="1">
    <source>
        <dbReference type="ARBA" id="ARBA00004202"/>
    </source>
</evidence>
<evidence type="ECO:0000256" key="2">
    <source>
        <dbReference type="ARBA" id="ARBA00022448"/>
    </source>
</evidence>
<dbReference type="GO" id="GO:0005886">
    <property type="term" value="C:plasma membrane"/>
    <property type="evidence" value="ECO:0007669"/>
    <property type="project" value="UniProtKB-SubCell"/>
</dbReference>
<keyword evidence="2" id="KW-0813">Transport</keyword>
<organism evidence="6 7">
    <name type="scientific">Acetivibrio straminisolvens JCM 21531</name>
    <dbReference type="NCBI Taxonomy" id="1294263"/>
    <lineage>
        <taxon>Bacteria</taxon>
        <taxon>Bacillati</taxon>
        <taxon>Bacillota</taxon>
        <taxon>Clostridia</taxon>
        <taxon>Eubacteriales</taxon>
        <taxon>Oscillospiraceae</taxon>
        <taxon>Acetivibrio</taxon>
    </lineage>
</organism>
<dbReference type="PANTHER" id="PTHR42771:SF12">
    <property type="entry name" value="FE(3+) DICITRATE TRANSPORT ATP-BINDING PROTEIN FECE-RELATED"/>
    <property type="match status" value="1"/>
</dbReference>
<dbReference type="Proteomes" id="UP000019109">
    <property type="component" value="Unassembled WGS sequence"/>
</dbReference>
<dbReference type="EMBL" id="BAVR01000036">
    <property type="protein sequence ID" value="GAE89364.1"/>
    <property type="molecule type" value="Genomic_DNA"/>
</dbReference>
<dbReference type="InterPro" id="IPR051535">
    <property type="entry name" value="Siderophore_ABC-ATPase"/>
</dbReference>
<sequence length="101" mass="11209">MLLDEPISHLDIQHQIEILELAGKMAKEGKSIVAVLHDLNFASMYCDHLIMLKDGAIVAQGEPQKVLTEEIVKKVYGVKPFIIDGMNGNRPYVLPLKKQGA</sequence>
<keyword evidence="4" id="KW-0406">Ion transport</keyword>
<dbReference type="SUPFAM" id="SSF52540">
    <property type="entry name" value="P-loop containing nucleoside triphosphate hydrolases"/>
    <property type="match status" value="1"/>
</dbReference>
<reference evidence="6" key="1">
    <citation type="journal article" date="2014" name="Genome Announc.">
        <title>Draft Genome Sequence of Clostridium straminisolvens Strain JCM 21531T, Isolated from a Cellulose-Degrading Bacterial Community.</title>
        <authorList>
            <person name="Yuki M."/>
            <person name="Oshima K."/>
            <person name="Suda W."/>
            <person name="Sakamoto M."/>
            <person name="Kitamura K."/>
            <person name="Iida T."/>
            <person name="Hattori M."/>
            <person name="Ohkuma M."/>
        </authorList>
    </citation>
    <scope>NUCLEOTIDE SEQUENCE [LARGE SCALE GENOMIC DNA]</scope>
    <source>
        <strain evidence="6">JCM 21531</strain>
    </source>
</reference>
<keyword evidence="5" id="KW-0472">Membrane</keyword>
<evidence type="ECO:0000256" key="3">
    <source>
        <dbReference type="ARBA" id="ARBA00022475"/>
    </source>
</evidence>